<comment type="caution">
    <text evidence="1">The sequence shown here is derived from an EMBL/GenBank/DDBJ whole genome shotgun (WGS) entry which is preliminary data.</text>
</comment>
<reference evidence="1" key="1">
    <citation type="journal article" date="2019" name="PLoS Negl. Trop. Dis.">
        <title>Revisiting the worldwide diversity of Leptospira species in the environment.</title>
        <authorList>
            <person name="Vincent A.T."/>
            <person name="Schiettekatte O."/>
            <person name="Bourhy P."/>
            <person name="Veyrier F.J."/>
            <person name="Picardeau M."/>
        </authorList>
    </citation>
    <scope>NUCLEOTIDE SEQUENCE [LARGE SCALE GENOMIC DNA]</scope>
    <source>
        <strain evidence="1">201601109</strain>
    </source>
</reference>
<dbReference type="OrthoDB" id="339860at2"/>
<dbReference type="AlphaFoldDB" id="A0A6H3P0W6"/>
<accession>A0A6H3P0W6</accession>
<organism evidence="1 2">
    <name type="scientific">Leptospira bandrabouensis</name>
    <dbReference type="NCBI Taxonomy" id="2484903"/>
    <lineage>
        <taxon>Bacteria</taxon>
        <taxon>Pseudomonadati</taxon>
        <taxon>Spirochaetota</taxon>
        <taxon>Spirochaetia</taxon>
        <taxon>Leptospirales</taxon>
        <taxon>Leptospiraceae</taxon>
        <taxon>Leptospira</taxon>
    </lineage>
</organism>
<gene>
    <name evidence="1" type="ORF">EHR08_09135</name>
</gene>
<dbReference type="RefSeq" id="WP_135746012.1">
    <property type="nucleotide sequence ID" value="NZ_JAIZBL010000003.1"/>
</dbReference>
<dbReference type="Proteomes" id="UP000297649">
    <property type="component" value="Unassembled WGS sequence"/>
</dbReference>
<name>A0A6H3P0W6_9LEPT</name>
<evidence type="ECO:0000313" key="1">
    <source>
        <dbReference type="EMBL" id="TGN16401.1"/>
    </source>
</evidence>
<protein>
    <submittedName>
        <fullName evidence="1">Uncharacterized protein</fullName>
    </submittedName>
</protein>
<dbReference type="EMBL" id="RQHU01000005">
    <property type="protein sequence ID" value="TGN16401.1"/>
    <property type="molecule type" value="Genomic_DNA"/>
</dbReference>
<evidence type="ECO:0000313" key="2">
    <source>
        <dbReference type="Proteomes" id="UP000297649"/>
    </source>
</evidence>
<proteinExistence type="predicted"/>
<sequence length="227" mass="25625">MKTIITFILTLTVIHCRMKPEIKPNLPKQSSAVVFELVVPKIFMGHFYPEKVFLLKLDKSKKNLSELQMIETNFFSISRYYVLNIEPGEYAIVAAHVHEKDPNTQKDANVYYVLDRQNLEKSKFTVKPNQIRILGKYVVDFNKSELGTDLDMDNVGESIIGSFKTSLTAKIGAAIVSTVLTGGADQTDSSGYAGFTEIDQSKEMIEEIKKQSKLDFEETAWSSIPIE</sequence>
<keyword evidence="2" id="KW-1185">Reference proteome</keyword>